<comment type="caution">
    <text evidence="5">The sequence shown here is derived from an EMBL/GenBank/DDBJ whole genome shotgun (WGS) entry which is preliminary data.</text>
</comment>
<dbReference type="PANTHER" id="PTHR43537">
    <property type="entry name" value="TRANSCRIPTIONAL REGULATOR, GNTR FAMILY"/>
    <property type="match status" value="1"/>
</dbReference>
<keyword evidence="1" id="KW-0805">Transcription regulation</keyword>
<gene>
    <name evidence="5" type="ORF">OU415_08725</name>
</gene>
<evidence type="ECO:0000313" key="5">
    <source>
        <dbReference type="EMBL" id="MDA3625519.1"/>
    </source>
</evidence>
<protein>
    <submittedName>
        <fullName evidence="5">GntR family transcriptional regulator</fullName>
    </submittedName>
</protein>
<dbReference type="CDD" id="cd07377">
    <property type="entry name" value="WHTH_GntR"/>
    <property type="match status" value="1"/>
</dbReference>
<reference evidence="5 6" key="1">
    <citation type="submission" date="2022-11" db="EMBL/GenBank/DDBJ databases">
        <title>Draft genome sequence of Saccharopolyspora sp. WRP15-2 isolated from rhizosphere soils of wild rice in Thailand.</title>
        <authorList>
            <person name="Duangmal K."/>
            <person name="Kammanee S."/>
            <person name="Muangham S."/>
        </authorList>
    </citation>
    <scope>NUCLEOTIDE SEQUENCE [LARGE SCALE GENOMIC DNA]</scope>
    <source>
        <strain evidence="5 6">WRP15-2</strain>
    </source>
</reference>
<evidence type="ECO:0000256" key="3">
    <source>
        <dbReference type="ARBA" id="ARBA00023163"/>
    </source>
</evidence>
<keyword evidence="6" id="KW-1185">Reference proteome</keyword>
<evidence type="ECO:0000259" key="4">
    <source>
        <dbReference type="PROSITE" id="PS50949"/>
    </source>
</evidence>
<evidence type="ECO:0000313" key="6">
    <source>
        <dbReference type="Proteomes" id="UP001210380"/>
    </source>
</evidence>
<dbReference type="RefSeq" id="WP_270948096.1">
    <property type="nucleotide sequence ID" value="NZ_JAQGLA010000009.1"/>
</dbReference>
<dbReference type="InterPro" id="IPR036390">
    <property type="entry name" value="WH_DNA-bd_sf"/>
</dbReference>
<evidence type="ECO:0000256" key="2">
    <source>
        <dbReference type="ARBA" id="ARBA00023125"/>
    </source>
</evidence>
<dbReference type="SMART" id="SM00895">
    <property type="entry name" value="FCD"/>
    <property type="match status" value="1"/>
</dbReference>
<feature type="domain" description="HTH gntR-type" evidence="4">
    <location>
        <begin position="15"/>
        <end position="82"/>
    </location>
</feature>
<sequence>MSSPKRKPEPRVPKRTLAAVVTSQIRERIIAGAYPPGTQLNEGELAARFATSRGPVREGLQRLVQEGLLISTPHKGIAVRVLTADDLDDLYFARAALERAALQRLTSHGAPAALIANLEQAVEQLAQAVENEDWHQVSAADLRFHQHIVNAARSERLSLMYGSLADQTRLGLNLMLGTYKGRTDLVDEHRELLKLISAGDRPAVLEALDRHFGEAMITLRHHTDTEVPPGPGRRA</sequence>
<dbReference type="SMART" id="SM00345">
    <property type="entry name" value="HTH_GNTR"/>
    <property type="match status" value="1"/>
</dbReference>
<dbReference type="InterPro" id="IPR008920">
    <property type="entry name" value="TF_FadR/GntR_C"/>
</dbReference>
<dbReference type="InterPro" id="IPR000524">
    <property type="entry name" value="Tscrpt_reg_HTH_GntR"/>
</dbReference>
<organism evidence="5 6">
    <name type="scientific">Saccharopolyspora oryzae</name>
    <dbReference type="NCBI Taxonomy" id="2997343"/>
    <lineage>
        <taxon>Bacteria</taxon>
        <taxon>Bacillati</taxon>
        <taxon>Actinomycetota</taxon>
        <taxon>Actinomycetes</taxon>
        <taxon>Pseudonocardiales</taxon>
        <taxon>Pseudonocardiaceae</taxon>
        <taxon>Saccharopolyspora</taxon>
    </lineage>
</organism>
<keyword evidence="3" id="KW-0804">Transcription</keyword>
<dbReference type="PANTHER" id="PTHR43537:SF45">
    <property type="entry name" value="GNTR FAMILY REGULATORY PROTEIN"/>
    <property type="match status" value="1"/>
</dbReference>
<accession>A0ABT4UV14</accession>
<name>A0ABT4UV14_9PSEU</name>
<dbReference type="Pfam" id="PF07729">
    <property type="entry name" value="FCD"/>
    <property type="match status" value="1"/>
</dbReference>
<proteinExistence type="predicted"/>
<evidence type="ECO:0000256" key="1">
    <source>
        <dbReference type="ARBA" id="ARBA00023015"/>
    </source>
</evidence>
<dbReference type="EMBL" id="JAQGLA010000009">
    <property type="protein sequence ID" value="MDA3625519.1"/>
    <property type="molecule type" value="Genomic_DNA"/>
</dbReference>
<keyword evidence="2" id="KW-0238">DNA-binding</keyword>
<dbReference type="InterPro" id="IPR036388">
    <property type="entry name" value="WH-like_DNA-bd_sf"/>
</dbReference>
<dbReference type="InterPro" id="IPR011711">
    <property type="entry name" value="GntR_C"/>
</dbReference>
<dbReference type="SUPFAM" id="SSF48008">
    <property type="entry name" value="GntR ligand-binding domain-like"/>
    <property type="match status" value="1"/>
</dbReference>
<dbReference type="Proteomes" id="UP001210380">
    <property type="component" value="Unassembled WGS sequence"/>
</dbReference>
<dbReference type="Pfam" id="PF00392">
    <property type="entry name" value="GntR"/>
    <property type="match status" value="1"/>
</dbReference>
<dbReference type="SUPFAM" id="SSF46785">
    <property type="entry name" value="Winged helix' DNA-binding domain"/>
    <property type="match status" value="1"/>
</dbReference>
<dbReference type="Gene3D" id="1.10.10.10">
    <property type="entry name" value="Winged helix-like DNA-binding domain superfamily/Winged helix DNA-binding domain"/>
    <property type="match status" value="1"/>
</dbReference>
<dbReference type="PROSITE" id="PS50949">
    <property type="entry name" value="HTH_GNTR"/>
    <property type="match status" value="1"/>
</dbReference>
<dbReference type="Gene3D" id="1.20.120.530">
    <property type="entry name" value="GntR ligand-binding domain-like"/>
    <property type="match status" value="1"/>
</dbReference>